<dbReference type="GO" id="GO:0005829">
    <property type="term" value="C:cytosol"/>
    <property type="evidence" value="ECO:0007669"/>
    <property type="project" value="TreeGrafter"/>
</dbReference>
<dbReference type="Pfam" id="PF03630">
    <property type="entry name" value="Fumble"/>
    <property type="match status" value="1"/>
</dbReference>
<dbReference type="GO" id="GO:0015937">
    <property type="term" value="P:coenzyme A biosynthetic process"/>
    <property type="evidence" value="ECO:0007669"/>
    <property type="project" value="UniProtKB-KW"/>
</dbReference>
<dbReference type="AlphaFoldDB" id="A0AAD1UIG3"/>
<accession>A0AAD1UIG3</accession>
<dbReference type="GO" id="GO:0005524">
    <property type="term" value="F:ATP binding"/>
    <property type="evidence" value="ECO:0007669"/>
    <property type="project" value="UniProtKB-KW"/>
</dbReference>
<evidence type="ECO:0000313" key="6">
    <source>
        <dbReference type="Proteomes" id="UP001295684"/>
    </source>
</evidence>
<feature type="compositionally biased region" description="Basic and acidic residues" evidence="4">
    <location>
        <begin position="130"/>
        <end position="143"/>
    </location>
</feature>
<evidence type="ECO:0000256" key="2">
    <source>
        <dbReference type="ARBA" id="ARBA00022840"/>
    </source>
</evidence>
<dbReference type="SUPFAM" id="SSF53067">
    <property type="entry name" value="Actin-like ATPase domain"/>
    <property type="match status" value="1"/>
</dbReference>
<sequence>MGNVMAIDIGIVLASITIFDKKNKLFPKKLKETGKAKSILQDSSYFEVDQSFYSIEHGGTFHFAHFNIHHFEDFLKSNAFNAIIEFVEENNEINEKPKLLTKLEELKMVFEDPIDGRRRSNSTPVRLNKQKKDLKEKEEEKTTSDTPKVGGGFPSDKVLKKIMDEYKMIKDFGGLQLLCTGGYNNNFLELMSYLLNVKIYKVHKYQESLISAIDYQNTHSNDCFYSLPYKDIKNIYELGKVKSDPNEQVYFSIKENFYPYLLVNLRSGASFIRVDSKDAYRRCIGTSIGAGTFIGITKLLYNASNPTKSILKGLKGDSRNIDMSVGDIYGKSYGKIGLPAEVIASSFGKIKDYSEEEINALNPEDVSLSLLNMIMFNTLTIANLTAQIEGIKNIVVIGHHIKVLELEQLVEMGFSFLSKGKSKVFFLKHSSYIGSLGVLIDHGGLDTLYE</sequence>
<dbReference type="Gene3D" id="3.30.420.40">
    <property type="match status" value="1"/>
</dbReference>
<evidence type="ECO:0008006" key="7">
    <source>
        <dbReference type="Google" id="ProtNLM"/>
    </source>
</evidence>
<comment type="caution">
    <text evidence="5">The sequence shown here is derived from an EMBL/GenBank/DDBJ whole genome shotgun (WGS) entry which is preliminary data.</text>
</comment>
<dbReference type="EMBL" id="CAMPGE010010468">
    <property type="protein sequence ID" value="CAI2369317.1"/>
    <property type="molecule type" value="Genomic_DNA"/>
</dbReference>
<dbReference type="InterPro" id="IPR043129">
    <property type="entry name" value="ATPase_NBD"/>
</dbReference>
<dbReference type="InterPro" id="IPR004567">
    <property type="entry name" value="Type_II_PanK"/>
</dbReference>
<evidence type="ECO:0000313" key="5">
    <source>
        <dbReference type="EMBL" id="CAI2369317.1"/>
    </source>
</evidence>
<dbReference type="PANTHER" id="PTHR12280">
    <property type="entry name" value="PANTOTHENATE KINASE"/>
    <property type="match status" value="1"/>
</dbReference>
<dbReference type="Proteomes" id="UP001295684">
    <property type="component" value="Unassembled WGS sequence"/>
</dbReference>
<keyword evidence="3" id="KW-0173">Coenzyme A biosynthesis</keyword>
<evidence type="ECO:0000256" key="4">
    <source>
        <dbReference type="SAM" id="MobiDB-lite"/>
    </source>
</evidence>
<gene>
    <name evidence="5" type="ORF">ECRASSUSDP1_LOCUS10616</name>
</gene>
<evidence type="ECO:0000256" key="1">
    <source>
        <dbReference type="ARBA" id="ARBA00022741"/>
    </source>
</evidence>
<keyword evidence="1" id="KW-0547">Nucleotide-binding</keyword>
<reference evidence="5" key="1">
    <citation type="submission" date="2023-07" db="EMBL/GenBank/DDBJ databases">
        <authorList>
            <consortium name="AG Swart"/>
            <person name="Singh M."/>
            <person name="Singh A."/>
            <person name="Seah K."/>
            <person name="Emmerich C."/>
        </authorList>
    </citation>
    <scope>NUCLEOTIDE SEQUENCE</scope>
    <source>
        <strain evidence="5">DP1</strain>
    </source>
</reference>
<evidence type="ECO:0000256" key="3">
    <source>
        <dbReference type="ARBA" id="ARBA00022993"/>
    </source>
</evidence>
<name>A0AAD1UIG3_EUPCR</name>
<feature type="region of interest" description="Disordered" evidence="4">
    <location>
        <begin position="115"/>
        <end position="151"/>
    </location>
</feature>
<organism evidence="5 6">
    <name type="scientific">Euplotes crassus</name>
    <dbReference type="NCBI Taxonomy" id="5936"/>
    <lineage>
        <taxon>Eukaryota</taxon>
        <taxon>Sar</taxon>
        <taxon>Alveolata</taxon>
        <taxon>Ciliophora</taxon>
        <taxon>Intramacronucleata</taxon>
        <taxon>Spirotrichea</taxon>
        <taxon>Hypotrichia</taxon>
        <taxon>Euplotida</taxon>
        <taxon>Euplotidae</taxon>
        <taxon>Moneuplotes</taxon>
    </lineage>
</organism>
<dbReference type="GO" id="GO:0005634">
    <property type="term" value="C:nucleus"/>
    <property type="evidence" value="ECO:0007669"/>
    <property type="project" value="TreeGrafter"/>
</dbReference>
<proteinExistence type="predicted"/>
<keyword evidence="2" id="KW-0067">ATP-binding</keyword>
<dbReference type="PANTHER" id="PTHR12280:SF20">
    <property type="entry name" value="4'-PHOSPHOPANTETHEINE PHOSPHATASE"/>
    <property type="match status" value="1"/>
</dbReference>
<dbReference type="GO" id="GO:0004594">
    <property type="term" value="F:pantothenate kinase activity"/>
    <property type="evidence" value="ECO:0007669"/>
    <property type="project" value="TreeGrafter"/>
</dbReference>
<keyword evidence="6" id="KW-1185">Reference proteome</keyword>
<protein>
    <recommendedName>
        <fullName evidence="7">Pantothenate kinase</fullName>
    </recommendedName>
</protein>